<organism evidence="3 4">
    <name type="scientific">Pleurodeles waltl</name>
    <name type="common">Iberian ribbed newt</name>
    <dbReference type="NCBI Taxonomy" id="8319"/>
    <lineage>
        <taxon>Eukaryota</taxon>
        <taxon>Metazoa</taxon>
        <taxon>Chordata</taxon>
        <taxon>Craniata</taxon>
        <taxon>Vertebrata</taxon>
        <taxon>Euteleostomi</taxon>
        <taxon>Amphibia</taxon>
        <taxon>Batrachia</taxon>
        <taxon>Caudata</taxon>
        <taxon>Salamandroidea</taxon>
        <taxon>Salamandridae</taxon>
        <taxon>Pleurodelinae</taxon>
        <taxon>Pleurodeles</taxon>
    </lineage>
</organism>
<dbReference type="InterPro" id="IPR017853">
    <property type="entry name" value="GH"/>
</dbReference>
<sequence length="532" mass="58994">MSKPTEGVVLDLKDVELNEMDPEKQPMATAAAGETNGALKVKVLDDEVETRFTGLSKEELLKVAGTPGWVRTRWALLILFWVGWLGMLVGAVLIIVQAPRCRQLPTQEWWQKGAIYEIGAVEAFQDSNDDGVGDLAGIKQRIDDLGALKVKGLVIGPIHATVADSLKETHLTQIDKAYGTMDNFTQLLETARKKSIMIVLDLTPNYRGGNPWFSNTTVTDRNFQSQVKEALSFWLEKGVAGIRLGGADQLHGLDVLEEWNNVTANYSTEEKSRVLIAVTDISQPVDILTLVNQTSSEFLAGRYLLSDSERPTASELANKIWEYLEAAGQRWTCWSVGGPKVGHMASLVQEDLLRLYNILLFTLPGTPFTNYGDEIGLKDLPGQLPNPIMHWDDTETHGFSSKLPRDHADVNHNISVKVESTDKHSLLSLYKTLSERKGKERSLLHGDFVPLQLTASANVYAYLRVWDQNDRFLVALNLGTEKTTVALRHDQLPDSASLVLSSDPQRQEGSVELHKLELAPSEGVLLKFPYAA</sequence>
<dbReference type="SUPFAM" id="SSF51445">
    <property type="entry name" value="(Trans)glycosidases"/>
    <property type="match status" value="1"/>
</dbReference>
<keyword evidence="4" id="KW-1185">Reference proteome</keyword>
<dbReference type="InterPro" id="IPR042280">
    <property type="entry name" value="SLC3A2"/>
</dbReference>
<dbReference type="Gene3D" id="2.60.40.1180">
    <property type="entry name" value="Golgi alpha-mannosidase II"/>
    <property type="match status" value="1"/>
</dbReference>
<dbReference type="GO" id="GO:0016323">
    <property type="term" value="C:basolateral plasma membrane"/>
    <property type="evidence" value="ECO:0007669"/>
    <property type="project" value="TreeGrafter"/>
</dbReference>
<dbReference type="Pfam" id="PF00128">
    <property type="entry name" value="Alpha-amylase"/>
    <property type="match status" value="1"/>
</dbReference>
<dbReference type="PANTHER" id="PTHR46673:SF1">
    <property type="entry name" value="4F2 CELL-SURFACE ANTIGEN HEAVY CHAIN"/>
    <property type="match status" value="1"/>
</dbReference>
<evidence type="ECO:0000313" key="3">
    <source>
        <dbReference type="EMBL" id="KAJ1108483.1"/>
    </source>
</evidence>
<dbReference type="GO" id="GO:1903801">
    <property type="term" value="P:L-leucine import across plasma membrane"/>
    <property type="evidence" value="ECO:0007669"/>
    <property type="project" value="TreeGrafter"/>
</dbReference>
<dbReference type="GO" id="GO:0015190">
    <property type="term" value="F:L-leucine transmembrane transporter activity"/>
    <property type="evidence" value="ECO:0007669"/>
    <property type="project" value="TreeGrafter"/>
</dbReference>
<dbReference type="GO" id="GO:0015823">
    <property type="term" value="P:phenylalanine transport"/>
    <property type="evidence" value="ECO:0007669"/>
    <property type="project" value="TreeGrafter"/>
</dbReference>
<name>A0AAV7N2E6_PLEWA</name>
<dbReference type="PANTHER" id="PTHR46673">
    <property type="entry name" value="4F2 CELL-SURFACE ANTIGEN HEAVY CHAIN"/>
    <property type="match status" value="1"/>
</dbReference>
<evidence type="ECO:0000259" key="2">
    <source>
        <dbReference type="SMART" id="SM00642"/>
    </source>
</evidence>
<keyword evidence="1" id="KW-0472">Membrane</keyword>
<feature type="domain" description="Glycosyl hydrolase family 13 catalytic" evidence="2">
    <location>
        <begin position="121"/>
        <end position="409"/>
    </location>
</feature>
<dbReference type="SMART" id="SM00642">
    <property type="entry name" value="Aamy"/>
    <property type="match status" value="1"/>
</dbReference>
<protein>
    <recommendedName>
        <fullName evidence="2">Glycosyl hydrolase family 13 catalytic domain-containing protein</fullName>
    </recommendedName>
</protein>
<dbReference type="Pfam" id="PF16028">
    <property type="entry name" value="SLC3A2_N"/>
    <property type="match status" value="1"/>
</dbReference>
<comment type="caution">
    <text evidence="3">The sequence shown here is derived from an EMBL/GenBank/DDBJ whole genome shotgun (WGS) entry which is preliminary data.</text>
</comment>
<dbReference type="GO" id="GO:0015173">
    <property type="term" value="F:aromatic amino acid transmembrane transporter activity"/>
    <property type="evidence" value="ECO:0007669"/>
    <property type="project" value="TreeGrafter"/>
</dbReference>
<keyword evidence="1" id="KW-1133">Transmembrane helix</keyword>
<dbReference type="InterPro" id="IPR013780">
    <property type="entry name" value="Glyco_hydro_b"/>
</dbReference>
<evidence type="ECO:0000256" key="1">
    <source>
        <dbReference type="SAM" id="Phobius"/>
    </source>
</evidence>
<keyword evidence="1" id="KW-0812">Transmembrane</keyword>
<dbReference type="InterPro" id="IPR031984">
    <property type="entry name" value="SLC3A2_N"/>
</dbReference>
<accession>A0AAV7N2E6</accession>
<dbReference type="GO" id="GO:0015180">
    <property type="term" value="F:L-alanine transmembrane transporter activity"/>
    <property type="evidence" value="ECO:0007669"/>
    <property type="project" value="TreeGrafter"/>
</dbReference>
<dbReference type="EMBL" id="JANPWB010000013">
    <property type="protein sequence ID" value="KAJ1108483.1"/>
    <property type="molecule type" value="Genomic_DNA"/>
</dbReference>
<reference evidence="3" key="1">
    <citation type="journal article" date="2022" name="bioRxiv">
        <title>Sequencing and chromosome-scale assembly of the giantPleurodeles waltlgenome.</title>
        <authorList>
            <person name="Brown T."/>
            <person name="Elewa A."/>
            <person name="Iarovenko S."/>
            <person name="Subramanian E."/>
            <person name="Araus A.J."/>
            <person name="Petzold A."/>
            <person name="Susuki M."/>
            <person name="Suzuki K.-i.T."/>
            <person name="Hayashi T."/>
            <person name="Toyoda A."/>
            <person name="Oliveira C."/>
            <person name="Osipova E."/>
            <person name="Leigh N.D."/>
            <person name="Simon A."/>
            <person name="Yun M.H."/>
        </authorList>
    </citation>
    <scope>NUCLEOTIDE SEQUENCE</scope>
    <source>
        <strain evidence="3">20211129_DDA</strain>
        <tissue evidence="3">Liver</tissue>
    </source>
</reference>
<dbReference type="AlphaFoldDB" id="A0AAV7N2E6"/>
<dbReference type="Proteomes" id="UP001066276">
    <property type="component" value="Chromosome 9"/>
</dbReference>
<dbReference type="GO" id="GO:0016324">
    <property type="term" value="C:apical plasma membrane"/>
    <property type="evidence" value="ECO:0007669"/>
    <property type="project" value="TreeGrafter"/>
</dbReference>
<dbReference type="GO" id="GO:0005975">
    <property type="term" value="P:carbohydrate metabolic process"/>
    <property type="evidence" value="ECO:0007669"/>
    <property type="project" value="InterPro"/>
</dbReference>
<proteinExistence type="predicted"/>
<dbReference type="InterPro" id="IPR006047">
    <property type="entry name" value="GH13_cat_dom"/>
</dbReference>
<evidence type="ECO:0000313" key="4">
    <source>
        <dbReference type="Proteomes" id="UP001066276"/>
    </source>
</evidence>
<dbReference type="Gene3D" id="3.20.20.80">
    <property type="entry name" value="Glycosidases"/>
    <property type="match status" value="1"/>
</dbReference>
<dbReference type="SUPFAM" id="SSF51011">
    <property type="entry name" value="Glycosyl hydrolase domain"/>
    <property type="match status" value="1"/>
</dbReference>
<dbReference type="GO" id="GO:1904273">
    <property type="term" value="P:L-alanine import across plasma membrane"/>
    <property type="evidence" value="ECO:0007669"/>
    <property type="project" value="TreeGrafter"/>
</dbReference>
<feature type="transmembrane region" description="Helical" evidence="1">
    <location>
        <begin position="74"/>
        <end position="96"/>
    </location>
</feature>
<gene>
    <name evidence="3" type="ORF">NDU88_005859</name>
</gene>